<dbReference type="SUPFAM" id="SSF46955">
    <property type="entry name" value="Putative DNA-binding domain"/>
    <property type="match status" value="1"/>
</dbReference>
<dbReference type="PROSITE" id="PS50937">
    <property type="entry name" value="HTH_MERR_2"/>
    <property type="match status" value="1"/>
</dbReference>
<dbReference type="Pfam" id="PF13411">
    <property type="entry name" value="MerR_1"/>
    <property type="match status" value="1"/>
</dbReference>
<dbReference type="SMART" id="SM00422">
    <property type="entry name" value="HTH_MERR"/>
    <property type="match status" value="1"/>
</dbReference>
<protein>
    <submittedName>
        <fullName evidence="6">MerR family transcriptional regulator</fullName>
    </submittedName>
</protein>
<evidence type="ECO:0000256" key="3">
    <source>
        <dbReference type="ARBA" id="ARBA00023125"/>
    </source>
</evidence>
<keyword evidence="7" id="KW-1185">Reference proteome</keyword>
<evidence type="ECO:0000313" key="6">
    <source>
        <dbReference type="EMBL" id="KAB2333340.1"/>
    </source>
</evidence>
<comment type="caution">
    <text evidence="6">The sequence shown here is derived from an EMBL/GenBank/DDBJ whole genome shotgun (WGS) entry which is preliminary data.</text>
</comment>
<evidence type="ECO:0000313" key="7">
    <source>
        <dbReference type="Proteomes" id="UP000481030"/>
    </source>
</evidence>
<dbReference type="InterPro" id="IPR009061">
    <property type="entry name" value="DNA-bd_dom_put_sf"/>
</dbReference>
<accession>A0A6L3V327</accession>
<reference evidence="6 7" key="1">
    <citation type="journal article" date="2016" name="Antonie Van Leeuwenhoek">
        <title>Bacillus depressus sp. nov., isolated from soil of a sunflower field.</title>
        <authorList>
            <person name="Wei X."/>
            <person name="Xin D."/>
            <person name="Xin Y."/>
            <person name="Zhang H."/>
            <person name="Wang T."/>
            <person name="Zhang J."/>
        </authorList>
    </citation>
    <scope>NUCLEOTIDE SEQUENCE [LARGE SCALE GENOMIC DNA]</scope>
    <source>
        <strain evidence="6 7">BZ1</strain>
    </source>
</reference>
<dbReference type="PANTHER" id="PTHR30204:SF69">
    <property type="entry name" value="MERR-FAMILY TRANSCRIPTIONAL REGULATOR"/>
    <property type="match status" value="1"/>
</dbReference>
<dbReference type="GO" id="GO:0003700">
    <property type="term" value="F:DNA-binding transcription factor activity"/>
    <property type="evidence" value="ECO:0007669"/>
    <property type="project" value="InterPro"/>
</dbReference>
<dbReference type="Proteomes" id="UP000481030">
    <property type="component" value="Unassembled WGS sequence"/>
</dbReference>
<proteinExistence type="predicted"/>
<dbReference type="RefSeq" id="WP_151535764.1">
    <property type="nucleotide sequence ID" value="NZ_WBOS01000007.1"/>
</dbReference>
<gene>
    <name evidence="6" type="ORF">F7731_15915</name>
</gene>
<dbReference type="CDD" id="cd04764">
    <property type="entry name" value="HTH_MlrA-like_sg1"/>
    <property type="match status" value="1"/>
</dbReference>
<keyword evidence="1" id="KW-0678">Repressor</keyword>
<keyword evidence="2" id="KW-0805">Transcription regulation</keyword>
<dbReference type="OrthoDB" id="2884071at2"/>
<name>A0A6L3V327_9BACI</name>
<keyword evidence="4" id="KW-0804">Transcription</keyword>
<dbReference type="Gene3D" id="1.10.1660.10">
    <property type="match status" value="1"/>
</dbReference>
<dbReference type="InterPro" id="IPR047057">
    <property type="entry name" value="MerR_fam"/>
</dbReference>
<keyword evidence="3" id="KW-0238">DNA-binding</keyword>
<feature type="domain" description="HTH merR-type" evidence="5">
    <location>
        <begin position="8"/>
        <end position="78"/>
    </location>
</feature>
<organism evidence="6 7">
    <name type="scientific">Cytobacillus depressus</name>
    <dbReference type="NCBI Taxonomy" id="1602942"/>
    <lineage>
        <taxon>Bacteria</taxon>
        <taxon>Bacillati</taxon>
        <taxon>Bacillota</taxon>
        <taxon>Bacilli</taxon>
        <taxon>Bacillales</taxon>
        <taxon>Bacillaceae</taxon>
        <taxon>Cytobacillus</taxon>
    </lineage>
</organism>
<evidence type="ECO:0000256" key="4">
    <source>
        <dbReference type="ARBA" id="ARBA00023163"/>
    </source>
</evidence>
<dbReference type="EMBL" id="WBOS01000007">
    <property type="protein sequence ID" value="KAB2333340.1"/>
    <property type="molecule type" value="Genomic_DNA"/>
</dbReference>
<dbReference type="GO" id="GO:0003677">
    <property type="term" value="F:DNA binding"/>
    <property type="evidence" value="ECO:0007669"/>
    <property type="project" value="UniProtKB-KW"/>
</dbReference>
<evidence type="ECO:0000256" key="1">
    <source>
        <dbReference type="ARBA" id="ARBA00022491"/>
    </source>
</evidence>
<evidence type="ECO:0000259" key="5">
    <source>
        <dbReference type="PROSITE" id="PS50937"/>
    </source>
</evidence>
<evidence type="ECO:0000256" key="2">
    <source>
        <dbReference type="ARBA" id="ARBA00023015"/>
    </source>
</evidence>
<sequence length="305" mass="35388">MTNQFVKAYTIQEVSKMMNIPPGTLRQWEKDLEGLLIIPRSKQGARFYTENEVNMLETIKQMRSKNLSKEMIKELFKQRLHSEASSETVETSLAPATTEINETKQNEMDMLYAAMESFRIQLIDDVKTEIRTSIRKEVIDEVKKEISKGNLHTVKSLSDSIYKSNEKTRLEINELSGNIHKASEQTSESLETLSKRVAKASKGTSEQIRSLVHRVAESSEAASEEFKTMIHYISSSAEVTHTEISALIETLNTDREIYIETINREREQYWEDVNHREMMFQDLMLSFRKTAAAEEKAKSWWRFWG</sequence>
<dbReference type="InterPro" id="IPR000551">
    <property type="entry name" value="MerR-type_HTH_dom"/>
</dbReference>
<dbReference type="AlphaFoldDB" id="A0A6L3V327"/>
<dbReference type="PANTHER" id="PTHR30204">
    <property type="entry name" value="REDOX-CYCLING DRUG-SENSING TRANSCRIPTIONAL ACTIVATOR SOXR"/>
    <property type="match status" value="1"/>
</dbReference>